<dbReference type="RefSeq" id="XP_001750733.1">
    <property type="nucleotide sequence ID" value="XM_001750681.1"/>
</dbReference>
<dbReference type="GO" id="GO:0005938">
    <property type="term" value="C:cell cortex"/>
    <property type="evidence" value="ECO:0000318"/>
    <property type="project" value="GO_Central"/>
</dbReference>
<dbReference type="KEGG" id="mbr:MONBRDRAFT_39276"/>
<dbReference type="InterPro" id="IPR019734">
    <property type="entry name" value="TPR_rpt"/>
</dbReference>
<comment type="similarity">
    <text evidence="3">Belongs to the GPSM family.</text>
</comment>
<dbReference type="PROSITE" id="PS50005">
    <property type="entry name" value="TPR"/>
    <property type="match status" value="4"/>
</dbReference>
<feature type="repeat" description="TPR" evidence="10">
    <location>
        <begin position="43"/>
        <end position="76"/>
    </location>
</feature>
<dbReference type="FunFam" id="1.25.40.10:FF:000043">
    <property type="entry name" value="G-protein-signaling modulator 2 isoform X1"/>
    <property type="match status" value="1"/>
</dbReference>
<dbReference type="GO" id="GO:0005092">
    <property type="term" value="F:GDP-dissociation inhibitor activity"/>
    <property type="evidence" value="ECO:0000318"/>
    <property type="project" value="GO_Central"/>
</dbReference>
<keyword evidence="9" id="KW-0472">Membrane</keyword>
<accession>A9VDF3</accession>
<evidence type="ECO:0000256" key="5">
    <source>
        <dbReference type="ARBA" id="ARBA00022490"/>
    </source>
</evidence>
<keyword evidence="7" id="KW-0677">Repeat</keyword>
<dbReference type="PANTHER" id="PTHR45954:SF1">
    <property type="entry name" value="LD33695P"/>
    <property type="match status" value="1"/>
</dbReference>
<keyword evidence="4" id="KW-1003">Cell membrane</keyword>
<evidence type="ECO:0000256" key="9">
    <source>
        <dbReference type="ARBA" id="ARBA00023136"/>
    </source>
</evidence>
<feature type="repeat" description="TPR" evidence="10">
    <location>
        <begin position="243"/>
        <end position="276"/>
    </location>
</feature>
<dbReference type="SMART" id="SM00390">
    <property type="entry name" value="GoLoco"/>
    <property type="match status" value="2"/>
</dbReference>
<keyword evidence="6" id="KW-0597">Phosphoprotein</keyword>
<dbReference type="Pfam" id="PF13424">
    <property type="entry name" value="TPR_12"/>
    <property type="match status" value="3"/>
</dbReference>
<keyword evidence="5" id="KW-0963">Cytoplasm</keyword>
<keyword evidence="8 10" id="KW-0802">TPR repeat</keyword>
<keyword evidence="13" id="KW-1185">Reference proteome</keyword>
<feature type="region of interest" description="Disordered" evidence="11">
    <location>
        <begin position="412"/>
        <end position="480"/>
    </location>
</feature>
<evidence type="ECO:0000256" key="3">
    <source>
        <dbReference type="ARBA" id="ARBA00006600"/>
    </source>
</evidence>
<dbReference type="GO" id="GO:0005886">
    <property type="term" value="C:plasma membrane"/>
    <property type="evidence" value="ECO:0007669"/>
    <property type="project" value="UniProtKB-SubCell"/>
</dbReference>
<evidence type="ECO:0000256" key="11">
    <source>
        <dbReference type="SAM" id="MobiDB-lite"/>
    </source>
</evidence>
<dbReference type="Proteomes" id="UP000001357">
    <property type="component" value="Unassembled WGS sequence"/>
</dbReference>
<evidence type="ECO:0000256" key="7">
    <source>
        <dbReference type="ARBA" id="ARBA00022737"/>
    </source>
</evidence>
<dbReference type="InterPro" id="IPR052386">
    <property type="entry name" value="GPSM"/>
</dbReference>
<reference evidence="12 13" key="1">
    <citation type="journal article" date="2008" name="Nature">
        <title>The genome of the choanoflagellate Monosiga brevicollis and the origin of metazoans.</title>
        <authorList>
            <consortium name="JGI Sequencing"/>
            <person name="King N."/>
            <person name="Westbrook M.J."/>
            <person name="Young S.L."/>
            <person name="Kuo A."/>
            <person name="Abedin M."/>
            <person name="Chapman J."/>
            <person name="Fairclough S."/>
            <person name="Hellsten U."/>
            <person name="Isogai Y."/>
            <person name="Letunic I."/>
            <person name="Marr M."/>
            <person name="Pincus D."/>
            <person name="Putnam N."/>
            <person name="Rokas A."/>
            <person name="Wright K.J."/>
            <person name="Zuzow R."/>
            <person name="Dirks W."/>
            <person name="Good M."/>
            <person name="Goodstein D."/>
            <person name="Lemons D."/>
            <person name="Li W."/>
            <person name="Lyons J.B."/>
            <person name="Morris A."/>
            <person name="Nichols S."/>
            <person name="Richter D.J."/>
            <person name="Salamov A."/>
            <person name="Bork P."/>
            <person name="Lim W.A."/>
            <person name="Manning G."/>
            <person name="Miller W.T."/>
            <person name="McGinnis W."/>
            <person name="Shapiro H."/>
            <person name="Tjian R."/>
            <person name="Grigoriev I.V."/>
            <person name="Rokhsar D."/>
        </authorList>
    </citation>
    <scope>NUCLEOTIDE SEQUENCE [LARGE SCALE GENOMIC DNA]</scope>
    <source>
        <strain evidence="13">MX1 / ATCC 50154</strain>
    </source>
</reference>
<dbReference type="Gene3D" id="1.25.40.10">
    <property type="entry name" value="Tetratricopeptide repeat domain"/>
    <property type="match status" value="2"/>
</dbReference>
<comment type="subcellular location">
    <subcellularLocation>
        <location evidence="1">Cell membrane</location>
    </subcellularLocation>
    <subcellularLocation>
        <location evidence="2">Cytoplasm</location>
    </subcellularLocation>
</comment>
<evidence type="ECO:0000256" key="10">
    <source>
        <dbReference type="PROSITE-ProRule" id="PRU00339"/>
    </source>
</evidence>
<feature type="compositionally biased region" description="Low complexity" evidence="11">
    <location>
        <begin position="351"/>
        <end position="362"/>
    </location>
</feature>
<dbReference type="AlphaFoldDB" id="A9VDF3"/>
<evidence type="ECO:0000256" key="1">
    <source>
        <dbReference type="ARBA" id="ARBA00004236"/>
    </source>
</evidence>
<sequence>MEASCLTLSIEGERLLKAHDYEGAIKFFEAGLRQGTDDLEVLSAVYNQLGNACYYLKRYEKALEYHKKDLEIAERQGDKQGMAKAYGNLGNTFKSLKNHESALKCCEQHLELTRQLRDRVGESRACYNLGNVHHDIGKRDLAAGQHRLNEANRQAKNHSAQQQLNREGQQLTQQGRVSVEKAIDYYKTALEITVSQKDKAGEGRAVGNLGNAYTAIGKYQEAITYHNRRLKLAEEANDLPARARACGNLGNAFSALADYTQALQYYNESLAVAREAGNEAGEGQAYYCLGSTYYLQKNYEKAIENHKKHLEVVTKLNDKQGQVRAWHNLRNAYAQRGDKAEERRYDELIKQQNPRQPRPVVQAAQPEQRTASGISGTSSGSGASGKKGAAKTKKGAGLFKKSAAKGNTVEAFSVEDSSDEEDVVTTRAEPGAAGGANKSDFASEWLASAVKESQQEMRERQSTQQATAHETSTSGQDASELPMDFFDMLVEKQRQLDDQRAPAPSNGMAHFDEPGSGPAQDEDAFFDMILETQANRYDTQRSAAAEPSAVERNVDPVNKGTASPSKTVGDELDDNMSFFEMLAVAKKNKA</sequence>
<evidence type="ECO:0000313" key="12">
    <source>
        <dbReference type="EMBL" id="EDQ84438.1"/>
    </source>
</evidence>
<dbReference type="GO" id="GO:0001965">
    <property type="term" value="F:G-protein alpha-subunit binding"/>
    <property type="evidence" value="ECO:0000318"/>
    <property type="project" value="GO_Central"/>
</dbReference>
<organism evidence="12 13">
    <name type="scientific">Monosiga brevicollis</name>
    <name type="common">Choanoflagellate</name>
    <dbReference type="NCBI Taxonomy" id="81824"/>
    <lineage>
        <taxon>Eukaryota</taxon>
        <taxon>Choanoflagellata</taxon>
        <taxon>Craspedida</taxon>
        <taxon>Salpingoecidae</taxon>
        <taxon>Monosiga</taxon>
    </lineage>
</organism>
<feature type="repeat" description="TPR" evidence="10">
    <location>
        <begin position="283"/>
        <end position="316"/>
    </location>
</feature>
<dbReference type="PANTHER" id="PTHR45954">
    <property type="entry name" value="LD33695P"/>
    <property type="match status" value="1"/>
</dbReference>
<dbReference type="SUPFAM" id="SSF48452">
    <property type="entry name" value="TPR-like"/>
    <property type="match status" value="2"/>
</dbReference>
<feature type="repeat" description="TPR" evidence="10">
    <location>
        <begin position="203"/>
        <end position="236"/>
    </location>
</feature>
<evidence type="ECO:0000256" key="4">
    <source>
        <dbReference type="ARBA" id="ARBA00022475"/>
    </source>
</evidence>
<evidence type="ECO:0000256" key="2">
    <source>
        <dbReference type="ARBA" id="ARBA00004496"/>
    </source>
</evidence>
<proteinExistence type="inferred from homology"/>
<dbReference type="InterPro" id="IPR011990">
    <property type="entry name" value="TPR-like_helical_dom_sf"/>
</dbReference>
<dbReference type="eggNOG" id="KOG1130">
    <property type="taxonomic scope" value="Eukaryota"/>
</dbReference>
<evidence type="ECO:0000313" key="13">
    <source>
        <dbReference type="Proteomes" id="UP000001357"/>
    </source>
</evidence>
<dbReference type="InterPro" id="IPR003109">
    <property type="entry name" value="GoLoco_motif"/>
</dbReference>
<feature type="region of interest" description="Disordered" evidence="11">
    <location>
        <begin position="538"/>
        <end position="572"/>
    </location>
</feature>
<feature type="compositionally biased region" description="Polar residues" evidence="11">
    <location>
        <begin position="462"/>
        <end position="477"/>
    </location>
</feature>
<dbReference type="SMART" id="SM00028">
    <property type="entry name" value="TPR"/>
    <property type="match status" value="6"/>
</dbReference>
<feature type="region of interest" description="Disordered" evidence="11">
    <location>
        <begin position="349"/>
        <end position="390"/>
    </location>
</feature>
<dbReference type="EMBL" id="CH991587">
    <property type="protein sequence ID" value="EDQ84438.1"/>
    <property type="molecule type" value="Genomic_DNA"/>
</dbReference>
<evidence type="ECO:0000256" key="6">
    <source>
        <dbReference type="ARBA" id="ARBA00022553"/>
    </source>
</evidence>
<dbReference type="STRING" id="81824.A9VDF3"/>
<dbReference type="OMA" id="ANHRNME"/>
<protein>
    <submittedName>
        <fullName evidence="12">Uncharacterized protein</fullName>
    </submittedName>
</protein>
<gene>
    <name evidence="12" type="ORF">MONBRDRAFT_39276</name>
</gene>
<dbReference type="GO" id="GO:0000132">
    <property type="term" value="P:establishment of mitotic spindle orientation"/>
    <property type="evidence" value="ECO:0000318"/>
    <property type="project" value="GO_Central"/>
</dbReference>
<name>A9VDF3_MONBE</name>
<evidence type="ECO:0000256" key="8">
    <source>
        <dbReference type="ARBA" id="ARBA00022803"/>
    </source>
</evidence>
<dbReference type="InParanoid" id="A9VDF3"/>
<feature type="compositionally biased region" description="Low complexity" evidence="11">
    <location>
        <begin position="370"/>
        <end position="387"/>
    </location>
</feature>
<dbReference type="GeneID" id="5895991"/>